<dbReference type="AlphaFoldDB" id="A0A7R7DVS5"/>
<sequence length="175" mass="17947">MRRVPLMVAVPLMGLALAGCGRAAGPGVATADGSTGHPSASPSLDRAAQWHEFGNCMRSHGVQMDDPDPNDPKITLKAGGRKGSGAAKAALQACRRYLPNGGQPRKANPQQLAAARKLAACMRANGVPDFPDPGPDGGFRITKGGGLDPGDLAFKAAMDTCKKYGPKAGKTTEAN</sequence>
<dbReference type="EMBL" id="AP023355">
    <property type="protein sequence ID" value="BCJ38788.1"/>
    <property type="molecule type" value="Genomic_DNA"/>
</dbReference>
<evidence type="ECO:0000313" key="2">
    <source>
        <dbReference type="EMBL" id="BCJ38788.1"/>
    </source>
</evidence>
<gene>
    <name evidence="2" type="ORF">Athai_62910</name>
</gene>
<evidence type="ECO:0000256" key="1">
    <source>
        <dbReference type="SAM" id="SignalP"/>
    </source>
</evidence>
<accession>A0A7R7DVS5</accession>
<dbReference type="RefSeq" id="WP_203964770.1">
    <property type="nucleotide sequence ID" value="NZ_AP023355.1"/>
</dbReference>
<dbReference type="PROSITE" id="PS51257">
    <property type="entry name" value="PROKAR_LIPOPROTEIN"/>
    <property type="match status" value="1"/>
</dbReference>
<evidence type="ECO:0008006" key="4">
    <source>
        <dbReference type="Google" id="ProtNLM"/>
    </source>
</evidence>
<reference evidence="2 3" key="1">
    <citation type="submission" date="2020-08" db="EMBL/GenBank/DDBJ databases">
        <title>Whole genome shotgun sequence of Actinocatenispora thailandica NBRC 105041.</title>
        <authorList>
            <person name="Komaki H."/>
            <person name="Tamura T."/>
        </authorList>
    </citation>
    <scope>NUCLEOTIDE SEQUENCE [LARGE SCALE GENOMIC DNA]</scope>
    <source>
        <strain evidence="2 3">NBRC 105041</strain>
    </source>
</reference>
<keyword evidence="3" id="KW-1185">Reference proteome</keyword>
<dbReference type="Proteomes" id="UP000611640">
    <property type="component" value="Chromosome"/>
</dbReference>
<feature type="signal peptide" evidence="1">
    <location>
        <begin position="1"/>
        <end position="23"/>
    </location>
</feature>
<evidence type="ECO:0000313" key="3">
    <source>
        <dbReference type="Proteomes" id="UP000611640"/>
    </source>
</evidence>
<keyword evidence="1" id="KW-0732">Signal</keyword>
<protein>
    <recommendedName>
        <fullName evidence="4">Lipoprotein</fullName>
    </recommendedName>
</protein>
<organism evidence="2 3">
    <name type="scientific">Actinocatenispora thailandica</name>
    <dbReference type="NCBI Taxonomy" id="227318"/>
    <lineage>
        <taxon>Bacteria</taxon>
        <taxon>Bacillati</taxon>
        <taxon>Actinomycetota</taxon>
        <taxon>Actinomycetes</taxon>
        <taxon>Micromonosporales</taxon>
        <taxon>Micromonosporaceae</taxon>
        <taxon>Actinocatenispora</taxon>
    </lineage>
</organism>
<proteinExistence type="predicted"/>
<feature type="chain" id="PRO_5038962071" description="Lipoprotein" evidence="1">
    <location>
        <begin position="24"/>
        <end position="175"/>
    </location>
</feature>
<dbReference type="KEGG" id="atl:Athai_62910"/>
<name>A0A7R7DVS5_9ACTN</name>